<sequence length="144" mass="15973">MNRDMNADKISCVTYIPNVALPNENPGMVNGLCHSRLKDLGLQPALEEVLNSQSQDIVELILTLLQQPISKHPAKKSLTLKNSLRVLLIKCQELPRSITDPAQRILNPPQLPLAPQSVLPNQLKLRIQPLLLVRTTGLLESLPI</sequence>
<comment type="caution">
    <text evidence="1">The sequence shown here is derived from an EMBL/GenBank/DDBJ whole genome shotgun (WGS) entry which is preliminary data.</text>
</comment>
<accession>A0AAV7G8G1</accession>
<dbReference type="AlphaFoldDB" id="A0AAV7G8G1"/>
<evidence type="ECO:0000313" key="2">
    <source>
        <dbReference type="Proteomes" id="UP000775213"/>
    </source>
</evidence>
<organism evidence="1 2">
    <name type="scientific">Dendrobium chrysotoxum</name>
    <name type="common">Orchid</name>
    <dbReference type="NCBI Taxonomy" id="161865"/>
    <lineage>
        <taxon>Eukaryota</taxon>
        <taxon>Viridiplantae</taxon>
        <taxon>Streptophyta</taxon>
        <taxon>Embryophyta</taxon>
        <taxon>Tracheophyta</taxon>
        <taxon>Spermatophyta</taxon>
        <taxon>Magnoliopsida</taxon>
        <taxon>Liliopsida</taxon>
        <taxon>Asparagales</taxon>
        <taxon>Orchidaceae</taxon>
        <taxon>Epidendroideae</taxon>
        <taxon>Malaxideae</taxon>
        <taxon>Dendrobiinae</taxon>
        <taxon>Dendrobium</taxon>
    </lineage>
</organism>
<proteinExistence type="predicted"/>
<dbReference type="EMBL" id="JAGFBR010000017">
    <property type="protein sequence ID" value="KAH0452681.1"/>
    <property type="molecule type" value="Genomic_DNA"/>
</dbReference>
<name>A0AAV7G8G1_DENCH</name>
<dbReference type="Proteomes" id="UP000775213">
    <property type="component" value="Unassembled WGS sequence"/>
</dbReference>
<protein>
    <submittedName>
        <fullName evidence="1">Uncharacterized protein</fullName>
    </submittedName>
</protein>
<gene>
    <name evidence="1" type="ORF">IEQ34_019980</name>
</gene>
<evidence type="ECO:0000313" key="1">
    <source>
        <dbReference type="EMBL" id="KAH0452681.1"/>
    </source>
</evidence>
<reference evidence="1 2" key="1">
    <citation type="journal article" date="2021" name="Hortic Res">
        <title>Chromosome-scale assembly of the Dendrobium chrysotoxum genome enhances the understanding of orchid evolution.</title>
        <authorList>
            <person name="Zhang Y."/>
            <person name="Zhang G.Q."/>
            <person name="Zhang D."/>
            <person name="Liu X.D."/>
            <person name="Xu X.Y."/>
            <person name="Sun W.H."/>
            <person name="Yu X."/>
            <person name="Zhu X."/>
            <person name="Wang Z.W."/>
            <person name="Zhao X."/>
            <person name="Zhong W.Y."/>
            <person name="Chen H."/>
            <person name="Yin W.L."/>
            <person name="Huang T."/>
            <person name="Niu S.C."/>
            <person name="Liu Z.J."/>
        </authorList>
    </citation>
    <scope>NUCLEOTIDE SEQUENCE [LARGE SCALE GENOMIC DNA]</scope>
    <source>
        <strain evidence="1">Lindl</strain>
    </source>
</reference>
<keyword evidence="2" id="KW-1185">Reference proteome</keyword>